<gene>
    <name evidence="1" type="ORF">CCMA1212_003723</name>
</gene>
<reference evidence="1 2" key="1">
    <citation type="submission" date="2018-01" db="EMBL/GenBank/DDBJ databases">
        <title>Genome characterization of the sugarcane-associated fungus Trichoderma ghanense CCMA-1212 and their application in lignocelulose bioconversion.</title>
        <authorList>
            <person name="Steindorff A.S."/>
            <person name="Mendes T.D."/>
            <person name="Vilela E.S.D."/>
            <person name="Rodrigues D.S."/>
            <person name="Formighieri E.F."/>
            <person name="Melo I.S."/>
            <person name="Favaro L.C.L."/>
        </authorList>
    </citation>
    <scope>NUCLEOTIDE SEQUENCE [LARGE SCALE GENOMIC DNA]</scope>
    <source>
        <strain evidence="1 2">CCMA-1212</strain>
    </source>
</reference>
<accession>A0ABY2H7T5</accession>
<dbReference type="GeneID" id="300575509"/>
<evidence type="ECO:0000313" key="1">
    <source>
        <dbReference type="EMBL" id="TFB04009.1"/>
    </source>
</evidence>
<dbReference type="EMBL" id="PPTA01000004">
    <property type="protein sequence ID" value="TFB04009.1"/>
    <property type="molecule type" value="Genomic_DNA"/>
</dbReference>
<comment type="caution">
    <text evidence="1">The sequence shown here is derived from an EMBL/GenBank/DDBJ whole genome shotgun (WGS) entry which is preliminary data.</text>
</comment>
<sequence length="139" mass="15400">MCPCPAEAAHADCHGELSWPIDDKPNKARQGRGTKCEVRAAQIACRRPSVHPARAPRMRCPSMRCTLRPPAEPRFLTESPLQGVSVEHQPLVRIWACPLLHPQEAAAAAPYGRPGGGCGVYHRSYQRRPPSDSQWCLSW</sequence>
<dbReference type="Proteomes" id="UP001642720">
    <property type="component" value="Unassembled WGS sequence"/>
</dbReference>
<organism evidence="1 2">
    <name type="scientific">Trichoderma ghanense</name>
    <dbReference type="NCBI Taxonomy" id="65468"/>
    <lineage>
        <taxon>Eukaryota</taxon>
        <taxon>Fungi</taxon>
        <taxon>Dikarya</taxon>
        <taxon>Ascomycota</taxon>
        <taxon>Pezizomycotina</taxon>
        <taxon>Sordariomycetes</taxon>
        <taxon>Hypocreomycetidae</taxon>
        <taxon>Hypocreales</taxon>
        <taxon>Hypocreaceae</taxon>
        <taxon>Trichoderma</taxon>
    </lineage>
</organism>
<dbReference type="RefSeq" id="XP_073560210.1">
    <property type="nucleotide sequence ID" value="XM_073701059.1"/>
</dbReference>
<proteinExistence type="predicted"/>
<protein>
    <submittedName>
        <fullName evidence="1">Uncharacterized protein</fullName>
    </submittedName>
</protein>
<evidence type="ECO:0000313" key="2">
    <source>
        <dbReference type="Proteomes" id="UP001642720"/>
    </source>
</evidence>
<keyword evidence="2" id="KW-1185">Reference proteome</keyword>
<name>A0ABY2H7T5_9HYPO</name>